<reference evidence="5" key="3">
    <citation type="journal article" date="2020" name="Plant Biotechnol. J.">
        <title>The pomegranate (Punica granatum L.) draft genome dissects genetic divergence between soft- and hard-seeded cultivars.</title>
        <authorList>
            <person name="Luo X."/>
            <person name="Li H."/>
            <person name="Wu Z."/>
            <person name="Yao W."/>
            <person name="Zhao P."/>
            <person name="Cao D."/>
            <person name="Yu H."/>
            <person name="Li K."/>
            <person name="Poudel K."/>
            <person name="Zhao D."/>
            <person name="Zhang F."/>
            <person name="Xia X."/>
            <person name="Chen L."/>
            <person name="Wang Q."/>
            <person name="Jing D."/>
            <person name="Cao S."/>
        </authorList>
    </citation>
    <scope>NUCLEOTIDE SEQUENCE [LARGE SCALE GENOMIC DNA]</scope>
</reference>
<protein>
    <submittedName>
        <fullName evidence="6">Caffeoylshikimate esterase</fullName>
    </submittedName>
</protein>
<dbReference type="SUPFAM" id="SSF53474">
    <property type="entry name" value="alpha/beta-Hydrolases"/>
    <property type="match status" value="1"/>
</dbReference>
<dbReference type="PANTHER" id="PTHR11614">
    <property type="entry name" value="PHOSPHOLIPASE-RELATED"/>
    <property type="match status" value="1"/>
</dbReference>
<reference evidence="3" key="2">
    <citation type="submission" date="2017-06" db="EMBL/GenBank/DDBJ databases">
        <title>The pomegranate genome and the genomics of punicalagin biosynthesis.</title>
        <authorList>
            <person name="Xu C."/>
        </authorList>
    </citation>
    <scope>NUCLEOTIDE SEQUENCE [LARGE SCALE GENOMIC DNA]</scope>
    <source>
        <tissue evidence="3">Fresh leaf</tissue>
    </source>
</reference>
<keyword evidence="5" id="KW-1185">Reference proteome</keyword>
<proteinExistence type="predicted"/>
<dbReference type="AlphaFoldDB" id="A0A218WYC4"/>
<evidence type="ECO:0000313" key="5">
    <source>
        <dbReference type="Proteomes" id="UP000515151"/>
    </source>
</evidence>
<feature type="region of interest" description="Disordered" evidence="1">
    <location>
        <begin position="1"/>
        <end position="21"/>
    </location>
</feature>
<dbReference type="InterPro" id="IPR022742">
    <property type="entry name" value="Hydrolase_4"/>
</dbReference>
<dbReference type="PRINTS" id="PR00111">
    <property type="entry name" value="ABHYDROLASE"/>
</dbReference>
<dbReference type="EMBL" id="MTKT01002534">
    <property type="protein sequence ID" value="OWM77509.1"/>
    <property type="molecule type" value="Genomic_DNA"/>
</dbReference>
<reference evidence="4" key="1">
    <citation type="journal article" date="2017" name="Plant J.">
        <title>The pomegranate (Punica granatum L.) genome and the genomics of punicalagin biosynthesis.</title>
        <authorList>
            <person name="Qin G."/>
            <person name="Xu C."/>
            <person name="Ming R."/>
            <person name="Tang H."/>
            <person name="Guyot R."/>
            <person name="Kramer E.M."/>
            <person name="Hu Y."/>
            <person name="Yi X."/>
            <person name="Qi Y."/>
            <person name="Xu X."/>
            <person name="Gao Z."/>
            <person name="Pan H."/>
            <person name="Jian J."/>
            <person name="Tian Y."/>
            <person name="Yue Z."/>
            <person name="Xu Y."/>
        </authorList>
    </citation>
    <scope>NUCLEOTIDE SEQUENCE [LARGE SCALE GENOMIC DNA]</scope>
    <source>
        <strain evidence="4">cv. Dabenzi</strain>
    </source>
</reference>
<dbReference type="InterPro" id="IPR029058">
    <property type="entry name" value="AB_hydrolase_fold"/>
</dbReference>
<evidence type="ECO:0000313" key="6">
    <source>
        <dbReference type="RefSeq" id="XP_031395306.1"/>
    </source>
</evidence>
<evidence type="ECO:0000313" key="3">
    <source>
        <dbReference type="EMBL" id="OWM77509.1"/>
    </source>
</evidence>
<reference evidence="6" key="4">
    <citation type="submission" date="2025-04" db="UniProtKB">
        <authorList>
            <consortium name="RefSeq"/>
        </authorList>
    </citation>
    <scope>IDENTIFICATION</scope>
    <source>
        <tissue evidence="6">Leaf</tissue>
    </source>
</reference>
<evidence type="ECO:0000313" key="4">
    <source>
        <dbReference type="Proteomes" id="UP000197138"/>
    </source>
</evidence>
<name>A0A218WYC4_PUNGR</name>
<accession>A0A218WYC4</accession>
<organism evidence="3 4">
    <name type="scientific">Punica granatum</name>
    <name type="common">Pomegranate</name>
    <dbReference type="NCBI Taxonomy" id="22663"/>
    <lineage>
        <taxon>Eukaryota</taxon>
        <taxon>Viridiplantae</taxon>
        <taxon>Streptophyta</taxon>
        <taxon>Embryophyta</taxon>
        <taxon>Tracheophyta</taxon>
        <taxon>Spermatophyta</taxon>
        <taxon>Magnoliopsida</taxon>
        <taxon>eudicotyledons</taxon>
        <taxon>Gunneridae</taxon>
        <taxon>Pentapetalae</taxon>
        <taxon>rosids</taxon>
        <taxon>malvids</taxon>
        <taxon>Myrtales</taxon>
        <taxon>Lythraceae</taxon>
        <taxon>Punica</taxon>
    </lineage>
</organism>
<dbReference type="Proteomes" id="UP000515151">
    <property type="component" value="Chromosome 5"/>
</dbReference>
<dbReference type="Pfam" id="PF12146">
    <property type="entry name" value="Hydrolase_4"/>
    <property type="match status" value="1"/>
</dbReference>
<dbReference type="Gene3D" id="3.40.50.1820">
    <property type="entry name" value="alpha/beta hydrolase"/>
    <property type="match status" value="1"/>
</dbReference>
<dbReference type="RefSeq" id="XP_031395306.1">
    <property type="nucleotide sequence ID" value="XM_031539446.1"/>
</dbReference>
<sequence length="325" mass="36304">MSESEAKAPQQQPFRHYWGDTPEEEDDYYAQHGIRGSTSFFKCPRGLSLFTRSWLPTADGPPPRGLIFMVHGYGNDVSWTFQMTPIFLAGKGFACFAFDLEGHGRSDGLRAFVPDVDAVVGDCLAFIGSIKQQYAQFQGLPCFLYGESMGGAICLLTHFADRLGFRGAVLVAPMCKISDKVRPRWPIPEILSVVARVLPTLPIVPTPDIMLKSVKVEEKKAVAVMNPMRYRGKPRLGTVLELLRVTGQLSQKLSDVSIPFIVLHGSADVITDPEVSRALYEEARSEDKTIKIYVGMMHSLLFGETDENIEIVRKDILSWLEDRCR</sequence>
<feature type="domain" description="Serine aminopeptidase S33" evidence="2">
    <location>
        <begin position="62"/>
        <end position="304"/>
    </location>
</feature>
<gene>
    <name evidence="6" type="primary">LOC116206656</name>
    <name evidence="3" type="ORF">CDL15_Pgr016907</name>
</gene>
<dbReference type="Proteomes" id="UP000197138">
    <property type="component" value="Unassembled WGS sequence"/>
</dbReference>
<dbReference type="OrthoDB" id="2498029at2759"/>
<dbReference type="InterPro" id="IPR000073">
    <property type="entry name" value="AB_hydrolase_1"/>
</dbReference>
<evidence type="ECO:0000259" key="2">
    <source>
        <dbReference type="Pfam" id="PF12146"/>
    </source>
</evidence>
<evidence type="ECO:0000256" key="1">
    <source>
        <dbReference type="SAM" id="MobiDB-lite"/>
    </source>
</evidence>
<dbReference type="InterPro" id="IPR051044">
    <property type="entry name" value="MAG_DAG_Lipase"/>
</dbReference>
<dbReference type="GeneID" id="116206656"/>